<dbReference type="EMBL" id="JYDH01000142">
    <property type="protein sequence ID" value="KRY30397.1"/>
    <property type="molecule type" value="Genomic_DNA"/>
</dbReference>
<dbReference type="InParanoid" id="A0A0V1B0E6"/>
<protein>
    <recommendedName>
        <fullName evidence="9">FLYWCH-type domain-containing protein</fullName>
    </recommendedName>
</protein>
<dbReference type="Gene3D" id="2.20.25.240">
    <property type="match status" value="1"/>
</dbReference>
<gene>
    <name evidence="7" type="ORF">T01_4284</name>
</gene>
<accession>A0A0V1B0E6</accession>
<evidence type="ECO:0000313" key="8">
    <source>
        <dbReference type="Proteomes" id="UP000054776"/>
    </source>
</evidence>
<dbReference type="InterPro" id="IPR018289">
    <property type="entry name" value="MULE_transposase_dom"/>
</dbReference>
<dbReference type="GO" id="GO:0008270">
    <property type="term" value="F:zinc ion binding"/>
    <property type="evidence" value="ECO:0007669"/>
    <property type="project" value="UniProtKB-KW"/>
</dbReference>
<dbReference type="Pfam" id="PF04500">
    <property type="entry name" value="FLYWCH"/>
    <property type="match status" value="1"/>
</dbReference>
<dbReference type="InterPro" id="IPR007588">
    <property type="entry name" value="Znf_FLYWCH"/>
</dbReference>
<reference evidence="7 8" key="1">
    <citation type="submission" date="2015-01" db="EMBL/GenBank/DDBJ databases">
        <title>Evolution of Trichinella species and genotypes.</title>
        <authorList>
            <person name="Korhonen P.K."/>
            <person name="Edoardo P."/>
            <person name="Giuseppe L.R."/>
            <person name="Gasser R.B."/>
        </authorList>
    </citation>
    <scope>NUCLEOTIDE SEQUENCE [LARGE SCALE GENOMIC DNA]</scope>
    <source>
        <strain evidence="7">ISS3</strain>
    </source>
</reference>
<evidence type="ECO:0000259" key="6">
    <source>
        <dbReference type="Pfam" id="PF10551"/>
    </source>
</evidence>
<feature type="domain" description="MULE transposase" evidence="6">
    <location>
        <begin position="142"/>
        <end position="180"/>
    </location>
</feature>
<dbReference type="Proteomes" id="UP000054776">
    <property type="component" value="Unassembled WGS sequence"/>
</dbReference>
<evidence type="ECO:0008006" key="9">
    <source>
        <dbReference type="Google" id="ProtNLM"/>
    </source>
</evidence>
<sequence length="349" mass="40275">MAENLHLVLNERGNYNLVHEGRVYNLKRTNMQDKLWVCRRVKKGCRGSIHTNLDVDAVLDCNPHADDCIRDNDILYKMEKKNALKRRAAEEMKTVPQIYHEEASSASADLETAGQFPTYKSVKTAMYRKRAQKFPRLPPTRQVVLQPQTVICDFETALIPALQGTFPGVHIQGCYFHFCKPVLRKVTDLGMRTSYIHEAAMKKKVKMLLTTAFLPPHDVPVAVELLGRDATGSIAALFNYFRVEWMPPDRLLMCNVYNVNIRTNNDLEGWHFKMNRLAGKRHPGFYELLQLLIDEQGSTETLIQQIKNKKYEELQQRITALTAEYDDGTRTLEPFLKVVAYRVPEEENY</sequence>
<evidence type="ECO:0000256" key="3">
    <source>
        <dbReference type="ARBA" id="ARBA00022833"/>
    </source>
</evidence>
<name>A0A0V1B0E6_TRISP</name>
<dbReference type="AlphaFoldDB" id="A0A0V1B0E6"/>
<keyword evidence="8" id="KW-1185">Reference proteome</keyword>
<feature type="coiled-coil region" evidence="4">
    <location>
        <begin position="304"/>
        <end position="331"/>
    </location>
</feature>
<feature type="domain" description="FLYWCH-type" evidence="5">
    <location>
        <begin position="10"/>
        <end position="58"/>
    </location>
</feature>
<evidence type="ECO:0000256" key="4">
    <source>
        <dbReference type="SAM" id="Coils"/>
    </source>
</evidence>
<evidence type="ECO:0000313" key="7">
    <source>
        <dbReference type="EMBL" id="KRY30397.1"/>
    </source>
</evidence>
<evidence type="ECO:0000256" key="2">
    <source>
        <dbReference type="ARBA" id="ARBA00022771"/>
    </source>
</evidence>
<organism evidence="7 8">
    <name type="scientific">Trichinella spiralis</name>
    <name type="common">Trichina worm</name>
    <dbReference type="NCBI Taxonomy" id="6334"/>
    <lineage>
        <taxon>Eukaryota</taxon>
        <taxon>Metazoa</taxon>
        <taxon>Ecdysozoa</taxon>
        <taxon>Nematoda</taxon>
        <taxon>Enoplea</taxon>
        <taxon>Dorylaimia</taxon>
        <taxon>Trichinellida</taxon>
        <taxon>Trichinellidae</taxon>
        <taxon>Trichinella</taxon>
    </lineage>
</organism>
<keyword evidence="1" id="KW-0479">Metal-binding</keyword>
<keyword evidence="2" id="KW-0863">Zinc-finger</keyword>
<evidence type="ECO:0000256" key="1">
    <source>
        <dbReference type="ARBA" id="ARBA00022723"/>
    </source>
</evidence>
<comment type="caution">
    <text evidence="7">The sequence shown here is derived from an EMBL/GenBank/DDBJ whole genome shotgun (WGS) entry which is preliminary data.</text>
</comment>
<dbReference type="Pfam" id="PF10551">
    <property type="entry name" value="MULE"/>
    <property type="match status" value="1"/>
</dbReference>
<evidence type="ECO:0000259" key="5">
    <source>
        <dbReference type="Pfam" id="PF04500"/>
    </source>
</evidence>
<dbReference type="OrthoDB" id="5918856at2759"/>
<keyword evidence="3" id="KW-0862">Zinc</keyword>
<keyword evidence="4" id="KW-0175">Coiled coil</keyword>
<proteinExistence type="predicted"/>